<evidence type="ECO:0000256" key="1">
    <source>
        <dbReference type="SAM" id="Coils"/>
    </source>
</evidence>
<dbReference type="EMBL" id="LR796632">
    <property type="protein sequence ID" value="CAB4155380.1"/>
    <property type="molecule type" value="Genomic_DNA"/>
</dbReference>
<reference evidence="3" key="1">
    <citation type="submission" date="2020-04" db="EMBL/GenBank/DDBJ databases">
        <authorList>
            <person name="Chiriac C."/>
            <person name="Salcher M."/>
            <person name="Ghai R."/>
            <person name="Kavagutti S V."/>
        </authorList>
    </citation>
    <scope>NUCLEOTIDE SEQUENCE</scope>
</reference>
<organism evidence="3">
    <name type="scientific">uncultured Caudovirales phage</name>
    <dbReference type="NCBI Taxonomy" id="2100421"/>
    <lineage>
        <taxon>Viruses</taxon>
        <taxon>Duplodnaviria</taxon>
        <taxon>Heunggongvirae</taxon>
        <taxon>Uroviricota</taxon>
        <taxon>Caudoviricetes</taxon>
        <taxon>Peduoviridae</taxon>
        <taxon>Maltschvirus</taxon>
        <taxon>Maltschvirus maltsch</taxon>
    </lineage>
</organism>
<name>A0A6J5N709_9CAUD</name>
<protein>
    <submittedName>
        <fullName evidence="3">Uncharacterized protein</fullName>
    </submittedName>
</protein>
<proteinExistence type="predicted"/>
<feature type="coiled-coil region" evidence="1">
    <location>
        <begin position="21"/>
        <end position="48"/>
    </location>
</feature>
<gene>
    <name evidence="3" type="ORF">UFOVP670_14</name>
</gene>
<accession>A0A6J5N709</accession>
<sequence length="131" mass="14736">MTDATNTQPSKLGVFDLAILVKERDAKIDALQARVAELKAETKKAKWIHQYEVKGLQARATKLTRLVEILVENDPEDMAADAVTVLDVWRKEARALLARHARLDARQAGMEKMRENESAEIRAALEGKKDE</sequence>
<keyword evidence="1" id="KW-0175">Coiled coil</keyword>
<evidence type="ECO:0000313" key="3">
    <source>
        <dbReference type="EMBL" id="CAB4155380.1"/>
    </source>
</evidence>
<feature type="region of interest" description="Disordered" evidence="2">
    <location>
        <begin position="108"/>
        <end position="131"/>
    </location>
</feature>
<evidence type="ECO:0000256" key="2">
    <source>
        <dbReference type="SAM" id="MobiDB-lite"/>
    </source>
</evidence>